<dbReference type="Pfam" id="PF26593">
    <property type="entry name" value="TraC-like"/>
    <property type="match status" value="1"/>
</dbReference>
<feature type="domain" description="TraC-like" evidence="1">
    <location>
        <begin position="21"/>
        <end position="130"/>
    </location>
</feature>
<name>A0A0G1P2H9_9BACT</name>
<comment type="caution">
    <text evidence="2">The sequence shown here is derived from an EMBL/GenBank/DDBJ whole genome shotgun (WGS) entry which is preliminary data.</text>
</comment>
<reference evidence="2 3" key="1">
    <citation type="journal article" date="2015" name="Nature">
        <title>rRNA introns, odd ribosomes, and small enigmatic genomes across a large radiation of phyla.</title>
        <authorList>
            <person name="Brown C.T."/>
            <person name="Hug L.A."/>
            <person name="Thomas B.C."/>
            <person name="Sharon I."/>
            <person name="Castelle C.J."/>
            <person name="Singh A."/>
            <person name="Wilkins M.J."/>
            <person name="Williams K.H."/>
            <person name="Banfield J.F."/>
        </authorList>
    </citation>
    <scope>NUCLEOTIDE SEQUENCE [LARGE SCALE GENOMIC DNA]</scope>
</reference>
<sequence length="210" mass="24135">MPEKNASTQQFVSIQKIKDGVVYLKKGGLRRVVIVGGINFDLKSEAEQNLILSTFQNFINTLDFSVQFFIHSRKVNVERYLEKMAEHKEKEESELLKIQIEEYANFIRTFVEQNNIVSKTFFVVVPYDISATVEQAKGIFSFLNKDKGDGSSVEQGHLQQLTQRVDEVIDGLSQIGLRGVALEDEELTELFYNLYNPEFTEKKELKIAKE</sequence>
<accession>A0A0G1P2H9</accession>
<evidence type="ECO:0000313" key="3">
    <source>
        <dbReference type="Proteomes" id="UP000033966"/>
    </source>
</evidence>
<gene>
    <name evidence="2" type="ORF">UW92_C0034G0011</name>
</gene>
<dbReference type="InterPro" id="IPR058596">
    <property type="entry name" value="TraC-like_dom"/>
</dbReference>
<proteinExistence type="predicted"/>
<dbReference type="Proteomes" id="UP000033966">
    <property type="component" value="Unassembled WGS sequence"/>
</dbReference>
<protein>
    <recommendedName>
        <fullName evidence="1">TraC-like domain-containing protein</fullName>
    </recommendedName>
</protein>
<dbReference type="AlphaFoldDB" id="A0A0G1P2H9"/>
<evidence type="ECO:0000313" key="2">
    <source>
        <dbReference type="EMBL" id="KKT90569.1"/>
    </source>
</evidence>
<organism evidence="2 3">
    <name type="scientific">Candidatus Jorgensenbacteria bacterium GW2011_GWA2_45_13</name>
    <dbReference type="NCBI Taxonomy" id="1618662"/>
    <lineage>
        <taxon>Bacteria</taxon>
        <taxon>Candidatus Joergenseniibacteriota</taxon>
    </lineage>
</organism>
<dbReference type="EMBL" id="LCKF01000034">
    <property type="protein sequence ID" value="KKT90569.1"/>
    <property type="molecule type" value="Genomic_DNA"/>
</dbReference>
<evidence type="ECO:0000259" key="1">
    <source>
        <dbReference type="Pfam" id="PF26593"/>
    </source>
</evidence>